<keyword evidence="6 7" id="KW-0414">Isoprene biosynthesis</keyword>
<keyword evidence="5 7" id="KW-0411">Iron-sulfur</keyword>
<dbReference type="PANTHER" id="PTHR30454">
    <property type="entry name" value="4-HYDROXY-3-METHYLBUT-2-EN-1-YL DIPHOSPHATE SYNTHASE"/>
    <property type="match status" value="1"/>
</dbReference>
<keyword evidence="11" id="KW-1185">Reference proteome</keyword>
<dbReference type="AlphaFoldDB" id="A0A410P342"/>
<keyword evidence="2 7" id="KW-0479">Metal-binding</keyword>
<feature type="binding site" evidence="7">
    <location>
        <position position="262"/>
    </location>
    <ligand>
        <name>[4Fe-4S] cluster</name>
        <dbReference type="ChEBI" id="CHEBI:49883"/>
    </ligand>
</feature>
<evidence type="ECO:0000313" key="10">
    <source>
        <dbReference type="EMBL" id="QAT16434.1"/>
    </source>
</evidence>
<dbReference type="GO" id="GO:0046429">
    <property type="term" value="F:4-hydroxy-3-methylbut-2-en-1-yl diphosphate synthase activity (ferredoxin)"/>
    <property type="evidence" value="ECO:0007669"/>
    <property type="project" value="UniProtKB-UniRule"/>
</dbReference>
<dbReference type="Proteomes" id="UP000287243">
    <property type="component" value="Chromosome"/>
</dbReference>
<dbReference type="SUPFAM" id="SSF51717">
    <property type="entry name" value="Dihydropteroate synthetase-like"/>
    <property type="match status" value="1"/>
</dbReference>
<dbReference type="InterPro" id="IPR004588">
    <property type="entry name" value="IspG_bac-typ"/>
</dbReference>
<dbReference type="HAMAP" id="MF_00159">
    <property type="entry name" value="IspG"/>
    <property type="match status" value="1"/>
</dbReference>
<dbReference type="NCBIfam" id="NF001540">
    <property type="entry name" value="PRK00366.1"/>
    <property type="match status" value="1"/>
</dbReference>
<feature type="domain" description="IspG C-terminal" evidence="9">
    <location>
        <begin position="258"/>
        <end position="352"/>
    </location>
</feature>
<dbReference type="Gene3D" id="3.30.413.10">
    <property type="entry name" value="Sulfite Reductase Hemoprotein, domain 1"/>
    <property type="match status" value="1"/>
</dbReference>
<feature type="binding site" evidence="7">
    <location>
        <position position="304"/>
    </location>
    <ligand>
        <name>[4Fe-4S] cluster</name>
        <dbReference type="ChEBI" id="CHEBI:49883"/>
    </ligand>
</feature>
<dbReference type="Pfam" id="PF26540">
    <property type="entry name" value="GcpE_C"/>
    <property type="match status" value="1"/>
</dbReference>
<dbReference type="GO" id="GO:0005506">
    <property type="term" value="F:iron ion binding"/>
    <property type="evidence" value="ECO:0007669"/>
    <property type="project" value="InterPro"/>
</dbReference>
<dbReference type="KEGG" id="vai:BU251_01155"/>
<dbReference type="RefSeq" id="WP_128699070.1">
    <property type="nucleotide sequence ID" value="NZ_CP019384.1"/>
</dbReference>
<dbReference type="SUPFAM" id="SSF56014">
    <property type="entry name" value="Nitrite and sulphite reductase 4Fe-4S domain-like"/>
    <property type="match status" value="1"/>
</dbReference>
<comment type="similarity">
    <text evidence="7">Belongs to the IspG family.</text>
</comment>
<keyword evidence="4 7" id="KW-0408">Iron</keyword>
<feature type="binding site" evidence="7">
    <location>
        <position position="311"/>
    </location>
    <ligand>
        <name>[4Fe-4S] cluster</name>
        <dbReference type="ChEBI" id="CHEBI:49883"/>
    </ligand>
</feature>
<dbReference type="NCBIfam" id="TIGR00612">
    <property type="entry name" value="ispG_gcpE"/>
    <property type="match status" value="1"/>
</dbReference>
<evidence type="ECO:0000256" key="4">
    <source>
        <dbReference type="ARBA" id="ARBA00023004"/>
    </source>
</evidence>
<feature type="domain" description="IspG TIM-barrel" evidence="8">
    <location>
        <begin position="9"/>
        <end position="243"/>
    </location>
</feature>
<protein>
    <recommendedName>
        <fullName evidence="7">4-hydroxy-3-methylbut-2-en-1-yl diphosphate synthase (flavodoxin)</fullName>
        <ecNumber evidence="7">1.17.7.3</ecNumber>
    </recommendedName>
    <alternativeName>
        <fullName evidence="7">1-hydroxy-2-methyl-2-(E)-butenyl 4-diphosphate synthase</fullName>
    </alternativeName>
</protein>
<evidence type="ECO:0000256" key="5">
    <source>
        <dbReference type="ARBA" id="ARBA00023014"/>
    </source>
</evidence>
<dbReference type="Pfam" id="PF04551">
    <property type="entry name" value="GcpE"/>
    <property type="match status" value="1"/>
</dbReference>
<comment type="function">
    <text evidence="7">Converts 2C-methyl-D-erythritol 2,4-cyclodiphosphate (ME-2,4cPP) into 1-hydroxy-2-methyl-2-(E)-butenyl 4-diphosphate.</text>
</comment>
<dbReference type="EC" id="1.17.7.3" evidence="7"/>
<evidence type="ECO:0000259" key="8">
    <source>
        <dbReference type="Pfam" id="PF04551"/>
    </source>
</evidence>
<comment type="cofactor">
    <cofactor evidence="7">
        <name>[4Fe-4S] cluster</name>
        <dbReference type="ChEBI" id="CHEBI:49883"/>
    </cofactor>
    <text evidence="7">Binds 1 [4Fe-4S] cluster.</text>
</comment>
<evidence type="ECO:0000259" key="9">
    <source>
        <dbReference type="Pfam" id="PF26540"/>
    </source>
</evidence>
<dbReference type="OrthoDB" id="9803214at2"/>
<dbReference type="InterPro" id="IPR011005">
    <property type="entry name" value="Dihydropteroate_synth-like_sf"/>
</dbReference>
<evidence type="ECO:0000256" key="3">
    <source>
        <dbReference type="ARBA" id="ARBA00023002"/>
    </source>
</evidence>
<gene>
    <name evidence="7" type="primary">ispG</name>
    <name evidence="10" type="ORF">BU251_01155</name>
</gene>
<evidence type="ECO:0000256" key="6">
    <source>
        <dbReference type="ARBA" id="ARBA00023229"/>
    </source>
</evidence>
<dbReference type="PIRSF" id="PIRSF004640">
    <property type="entry name" value="IspG"/>
    <property type="match status" value="1"/>
</dbReference>
<dbReference type="EMBL" id="CP019384">
    <property type="protein sequence ID" value="QAT16434.1"/>
    <property type="molecule type" value="Genomic_DNA"/>
</dbReference>
<sequence>MLKIKRRKTKTVKIGNVRIGSGHPIAIQSMVKTRARDIEASVQQIQELEEAGCEIVRLAVENLQDAAALEKIRRRVDIPLVADIHFDYRLALAAVEAGADKIRLNPGNIFRLQEVREVVMAAKRARIPVRIGANSGSLRQRSRDTASDLVKGVLAYLKIFEKEGFYDLVISLKGSHVLDTIEAYKKMAVVCDYPLHLGVTATGLPLDGIVKSSVGIGELLFCGIGDTIRVSLLDRPRNEVAVARSLLNSLGLRHFGPELVCCPTCGRCEVDLSSKAKRIEEWLSKRAFHGKGRSRSYKIAVMGCIVNGPGEAREADIGIAFSKHKGILFKKGRIVQTVELKKGEEALLELLEGEIG</sequence>
<keyword evidence="1 7" id="KW-0004">4Fe-4S</keyword>
<dbReference type="InterPro" id="IPR016425">
    <property type="entry name" value="IspG_bac"/>
</dbReference>
<dbReference type="UniPathway" id="UPA00056">
    <property type="reaction ID" value="UER00096"/>
</dbReference>
<comment type="pathway">
    <text evidence="7">Isoprenoid biosynthesis; isopentenyl diphosphate biosynthesis via DXP pathway; isopentenyl diphosphate from 1-deoxy-D-xylulose 5-phosphate: step 5/6.</text>
</comment>
<feature type="binding site" evidence="7">
    <location>
        <position position="265"/>
    </location>
    <ligand>
        <name>[4Fe-4S] cluster</name>
        <dbReference type="ChEBI" id="CHEBI:49883"/>
    </ligand>
</feature>
<dbReference type="InterPro" id="IPR058578">
    <property type="entry name" value="IspG_TIM"/>
</dbReference>
<dbReference type="InterPro" id="IPR045854">
    <property type="entry name" value="NO2/SO3_Rdtase_4Fe4S_sf"/>
</dbReference>
<evidence type="ECO:0000256" key="2">
    <source>
        <dbReference type="ARBA" id="ARBA00022723"/>
    </source>
</evidence>
<dbReference type="Gene3D" id="3.20.20.20">
    <property type="entry name" value="Dihydropteroate synthase-like"/>
    <property type="match status" value="1"/>
</dbReference>
<evidence type="ECO:0000313" key="11">
    <source>
        <dbReference type="Proteomes" id="UP000287243"/>
    </source>
</evidence>
<dbReference type="GO" id="GO:0019288">
    <property type="term" value="P:isopentenyl diphosphate biosynthetic process, methylerythritol 4-phosphate pathway"/>
    <property type="evidence" value="ECO:0007669"/>
    <property type="project" value="UniProtKB-UniRule"/>
</dbReference>
<comment type="catalytic activity">
    <reaction evidence="7">
        <text>(2E)-4-hydroxy-3-methylbut-2-enyl diphosphate + oxidized [flavodoxin] + H2O + 2 H(+) = 2-C-methyl-D-erythritol 2,4-cyclic diphosphate + reduced [flavodoxin]</text>
        <dbReference type="Rhea" id="RHEA:43604"/>
        <dbReference type="Rhea" id="RHEA-COMP:10622"/>
        <dbReference type="Rhea" id="RHEA-COMP:10623"/>
        <dbReference type="ChEBI" id="CHEBI:15377"/>
        <dbReference type="ChEBI" id="CHEBI:15378"/>
        <dbReference type="ChEBI" id="CHEBI:57618"/>
        <dbReference type="ChEBI" id="CHEBI:58210"/>
        <dbReference type="ChEBI" id="CHEBI:58483"/>
        <dbReference type="ChEBI" id="CHEBI:128753"/>
        <dbReference type="EC" id="1.17.7.3"/>
    </reaction>
</comment>
<keyword evidence="3 7" id="KW-0560">Oxidoreductase</keyword>
<dbReference type="PANTHER" id="PTHR30454:SF0">
    <property type="entry name" value="4-HYDROXY-3-METHYLBUT-2-EN-1-YL DIPHOSPHATE SYNTHASE (FERREDOXIN), CHLOROPLASTIC"/>
    <property type="match status" value="1"/>
</dbReference>
<organism evidence="10 11">
    <name type="scientific">Velamenicoccus archaeovorus</name>
    <dbReference type="NCBI Taxonomy" id="1930593"/>
    <lineage>
        <taxon>Bacteria</taxon>
        <taxon>Pseudomonadati</taxon>
        <taxon>Candidatus Omnitrophota</taxon>
        <taxon>Candidatus Velamenicoccus</taxon>
    </lineage>
</organism>
<proteinExistence type="inferred from homology"/>
<evidence type="ECO:0000256" key="1">
    <source>
        <dbReference type="ARBA" id="ARBA00022485"/>
    </source>
</evidence>
<dbReference type="GO" id="GO:0141197">
    <property type="term" value="F:4-hydroxy-3-methylbut-2-enyl-diphosphate synthase activity (flavodoxin)"/>
    <property type="evidence" value="ECO:0007669"/>
    <property type="project" value="UniProtKB-EC"/>
</dbReference>
<dbReference type="GO" id="GO:0051539">
    <property type="term" value="F:4 iron, 4 sulfur cluster binding"/>
    <property type="evidence" value="ECO:0007669"/>
    <property type="project" value="UniProtKB-UniRule"/>
</dbReference>
<accession>A0A410P342</accession>
<evidence type="ECO:0000256" key="7">
    <source>
        <dbReference type="HAMAP-Rule" id="MF_00159"/>
    </source>
</evidence>
<name>A0A410P342_VELA1</name>
<dbReference type="GO" id="GO:0016114">
    <property type="term" value="P:terpenoid biosynthetic process"/>
    <property type="evidence" value="ECO:0007669"/>
    <property type="project" value="InterPro"/>
</dbReference>
<dbReference type="InterPro" id="IPR058579">
    <property type="entry name" value="IspG_C"/>
</dbReference>
<reference evidence="10 11" key="1">
    <citation type="submission" date="2017-01" db="EMBL/GenBank/DDBJ databases">
        <title>First insights into the biology of 'candidatus Vampirococcus archaeovorus'.</title>
        <authorList>
            <person name="Kizina J."/>
            <person name="Jordan S."/>
            <person name="Stueber K."/>
            <person name="Reinhardt R."/>
            <person name="Harder J."/>
        </authorList>
    </citation>
    <scope>NUCLEOTIDE SEQUENCE [LARGE SCALE GENOMIC DNA]</scope>
    <source>
        <strain evidence="10 11">LiM</strain>
    </source>
</reference>